<dbReference type="EMBL" id="LAZR01053549">
    <property type="protein sequence ID" value="KKK80510.1"/>
    <property type="molecule type" value="Genomic_DNA"/>
</dbReference>
<reference evidence="1" key="1">
    <citation type="journal article" date="2015" name="Nature">
        <title>Complex archaea that bridge the gap between prokaryotes and eukaryotes.</title>
        <authorList>
            <person name="Spang A."/>
            <person name="Saw J.H."/>
            <person name="Jorgensen S.L."/>
            <person name="Zaremba-Niedzwiedzka K."/>
            <person name="Martijn J."/>
            <person name="Lind A.E."/>
            <person name="van Eijk R."/>
            <person name="Schleper C."/>
            <person name="Guy L."/>
            <person name="Ettema T.J."/>
        </authorList>
    </citation>
    <scope>NUCLEOTIDE SEQUENCE</scope>
</reference>
<dbReference type="AlphaFoldDB" id="A0A0F8Z383"/>
<organism evidence="1">
    <name type="scientific">marine sediment metagenome</name>
    <dbReference type="NCBI Taxonomy" id="412755"/>
    <lineage>
        <taxon>unclassified sequences</taxon>
        <taxon>metagenomes</taxon>
        <taxon>ecological metagenomes</taxon>
    </lineage>
</organism>
<evidence type="ECO:0000313" key="1">
    <source>
        <dbReference type="EMBL" id="KKK80510.1"/>
    </source>
</evidence>
<accession>A0A0F8Z383</accession>
<sequence length="28" mass="3437">FNLIFIFSNLEMKKEVKNLKIIKIQKQE</sequence>
<proteinExistence type="predicted"/>
<feature type="non-terminal residue" evidence="1">
    <location>
        <position position="1"/>
    </location>
</feature>
<name>A0A0F8Z383_9ZZZZ</name>
<protein>
    <submittedName>
        <fullName evidence="1">Uncharacterized protein</fullName>
    </submittedName>
</protein>
<gene>
    <name evidence="1" type="ORF">LCGC14_2822800</name>
</gene>
<comment type="caution">
    <text evidence="1">The sequence shown here is derived from an EMBL/GenBank/DDBJ whole genome shotgun (WGS) entry which is preliminary data.</text>
</comment>